<dbReference type="SUPFAM" id="SSF54909">
    <property type="entry name" value="Dimeric alpha+beta barrel"/>
    <property type="match status" value="1"/>
</dbReference>
<dbReference type="OrthoDB" id="4731620at2"/>
<dbReference type="EMBL" id="LOCL01000030">
    <property type="protein sequence ID" value="KUF18605.1"/>
    <property type="molecule type" value="Genomic_DNA"/>
</dbReference>
<dbReference type="InterPro" id="IPR021667">
    <property type="entry name" value="HapK"/>
</dbReference>
<sequence>MSSSAPEHGSAAPTVIVHRIRLREGVAPERFESWVRDVDYATCPRLPGVVAFAVLRVPAAEAAAPGEYFEIIEVTGREAFERDMQSEPFRRLVADFEKMAVVVAESTGDRVGSGYRSH</sequence>
<keyword evidence="2" id="KW-1185">Reference proteome</keyword>
<dbReference type="InterPro" id="IPR011008">
    <property type="entry name" value="Dimeric_a/b-barrel"/>
</dbReference>
<dbReference type="AlphaFoldDB" id="A0A0W7X6Y1"/>
<reference evidence="1 2" key="1">
    <citation type="submission" date="2015-12" db="EMBL/GenBank/DDBJ databases">
        <title>Draft genome sequence of Streptomyces silvensis ATCC 53525, a producer of novel hormone antagonists.</title>
        <authorList>
            <person name="Johnston C.W."/>
            <person name="Li Y."/>
            <person name="Magarvey N.A."/>
        </authorList>
    </citation>
    <scope>NUCLEOTIDE SEQUENCE [LARGE SCALE GENOMIC DNA]</scope>
    <source>
        <strain evidence="1 2">ATCC 53525</strain>
    </source>
</reference>
<accession>A0A0W7X6Y1</accession>
<evidence type="ECO:0000313" key="1">
    <source>
        <dbReference type="EMBL" id="KUF18605.1"/>
    </source>
</evidence>
<dbReference type="Pfam" id="PF11639">
    <property type="entry name" value="HapK"/>
    <property type="match status" value="1"/>
</dbReference>
<name>A0A0W7X6Y1_9ACTN</name>
<evidence type="ECO:0000313" key="2">
    <source>
        <dbReference type="Proteomes" id="UP000054804"/>
    </source>
</evidence>
<dbReference type="Gene3D" id="3.30.70.100">
    <property type="match status" value="1"/>
</dbReference>
<comment type="caution">
    <text evidence="1">The sequence shown here is derived from an EMBL/GenBank/DDBJ whole genome shotgun (WGS) entry which is preliminary data.</text>
</comment>
<dbReference type="Proteomes" id="UP000054804">
    <property type="component" value="Unassembled WGS sequence"/>
</dbReference>
<gene>
    <name evidence="1" type="ORF">AT728_18615</name>
</gene>
<organism evidence="1 2">
    <name type="scientific">Streptomyces silvensis</name>
    <dbReference type="NCBI Taxonomy" id="1765722"/>
    <lineage>
        <taxon>Bacteria</taxon>
        <taxon>Bacillati</taxon>
        <taxon>Actinomycetota</taxon>
        <taxon>Actinomycetes</taxon>
        <taxon>Kitasatosporales</taxon>
        <taxon>Streptomycetaceae</taxon>
        <taxon>Streptomyces</taxon>
    </lineage>
</organism>
<protein>
    <submittedName>
        <fullName evidence="1">RedY protein</fullName>
    </submittedName>
</protein>
<proteinExistence type="predicted"/>